<evidence type="ECO:0000313" key="3">
    <source>
        <dbReference type="Proteomes" id="UP001173801"/>
    </source>
</evidence>
<evidence type="ECO:0008006" key="4">
    <source>
        <dbReference type="Google" id="ProtNLM"/>
    </source>
</evidence>
<keyword evidence="3" id="KW-1185">Reference proteome</keyword>
<dbReference type="InterPro" id="IPR038404">
    <property type="entry name" value="TRAP_DctP_sf"/>
</dbReference>
<evidence type="ECO:0000313" key="2">
    <source>
        <dbReference type="EMBL" id="MDL0088765.1"/>
    </source>
</evidence>
<dbReference type="EMBL" id="JANURM010000004">
    <property type="protein sequence ID" value="MDL0088765.1"/>
    <property type="molecule type" value="Genomic_DNA"/>
</dbReference>
<accession>A0ABT7HPM1</accession>
<dbReference type="PANTHER" id="PTHR33376:SF15">
    <property type="entry name" value="BLL6794 PROTEIN"/>
    <property type="match status" value="1"/>
</dbReference>
<reference evidence="2" key="1">
    <citation type="submission" date="2022-08" db="EMBL/GenBank/DDBJ databases">
        <authorList>
            <person name="Wang H."/>
        </authorList>
    </citation>
    <scope>NUCLEOTIDE SEQUENCE</scope>
    <source>
        <strain evidence="2">PS10</strain>
    </source>
</reference>
<protein>
    <recommendedName>
        <fullName evidence="4">C4-dicarboxylate ABC transporter substrate-binding protein</fullName>
    </recommendedName>
</protein>
<dbReference type="PANTHER" id="PTHR33376">
    <property type="match status" value="1"/>
</dbReference>
<keyword evidence="1" id="KW-0732">Signal</keyword>
<dbReference type="Proteomes" id="UP001173801">
    <property type="component" value="Unassembled WGS sequence"/>
</dbReference>
<gene>
    <name evidence="2" type="ORF">NYG85_05180</name>
</gene>
<dbReference type="InterPro" id="IPR018389">
    <property type="entry name" value="DctP_fam"/>
</dbReference>
<organism evidence="2 3">
    <name type="scientific">Campylobacter gastrosuis</name>
    <dbReference type="NCBI Taxonomy" id="2974576"/>
    <lineage>
        <taxon>Bacteria</taxon>
        <taxon>Pseudomonadati</taxon>
        <taxon>Campylobacterota</taxon>
        <taxon>Epsilonproteobacteria</taxon>
        <taxon>Campylobacterales</taxon>
        <taxon>Campylobacteraceae</taxon>
        <taxon>Campylobacter</taxon>
    </lineage>
</organism>
<dbReference type="Gene3D" id="3.40.190.170">
    <property type="entry name" value="Bacterial extracellular solute-binding protein, family 7"/>
    <property type="match status" value="1"/>
</dbReference>
<sequence length="168" mass="19158">MRALKFLSIFILLNFSFANERQTTLLLHHFMSSKAPAHTKLIEPWARQVEAMSNGEIKIEILPSMSLGGKPNELYRQVRDQAVDLVWVLAAFAPGVFARTEIFELPTIYRGNSLDTTMAIYENFDLIKDDYKRVKPLLIHAFAGNALHSVNKRIEKMSDLKGLKLRSP</sequence>
<name>A0ABT7HPM1_9BACT</name>
<proteinExistence type="predicted"/>
<dbReference type="RefSeq" id="WP_284937423.1">
    <property type="nucleotide sequence ID" value="NZ_JANURM010000004.1"/>
</dbReference>
<reference evidence="2" key="2">
    <citation type="journal article" date="2023" name="Microorganisms">
        <title>Isolation and Genomic Characteristics of Cat-Borne Campylobacter felis sp. nov. and Sheep-Borne Campylobacter ovis sp. nov.</title>
        <authorList>
            <person name="Wang H."/>
            <person name="Li Y."/>
            <person name="Gu Y."/>
            <person name="Zhou G."/>
            <person name="Chen X."/>
            <person name="Zhang X."/>
            <person name="Shao Z."/>
            <person name="Zhang J."/>
            <person name="Zhang M."/>
        </authorList>
    </citation>
    <scope>NUCLEOTIDE SEQUENCE</scope>
    <source>
        <strain evidence="2">PS10</strain>
    </source>
</reference>
<evidence type="ECO:0000256" key="1">
    <source>
        <dbReference type="ARBA" id="ARBA00022729"/>
    </source>
</evidence>
<comment type="caution">
    <text evidence="2">The sequence shown here is derived from an EMBL/GenBank/DDBJ whole genome shotgun (WGS) entry which is preliminary data.</text>
</comment>
<dbReference type="Pfam" id="PF03480">
    <property type="entry name" value="DctP"/>
    <property type="match status" value="1"/>
</dbReference>